<dbReference type="EMBL" id="GIBP01002849">
    <property type="protein sequence ID" value="NDV31818.1"/>
    <property type="molecule type" value="Transcribed_RNA"/>
</dbReference>
<dbReference type="SUPFAM" id="SSF111347">
    <property type="entry name" value="Rap/Ran-GAP"/>
    <property type="match status" value="1"/>
</dbReference>
<accession>A0A6B2L4Q0</accession>
<evidence type="ECO:0000313" key="4">
    <source>
        <dbReference type="EMBL" id="NDV31818.1"/>
    </source>
</evidence>
<dbReference type="InterPro" id="IPR035974">
    <property type="entry name" value="Rap/Ran-GAP_sf"/>
</dbReference>
<evidence type="ECO:0000256" key="2">
    <source>
        <dbReference type="SAM" id="MobiDB-lite"/>
    </source>
</evidence>
<dbReference type="AlphaFoldDB" id="A0A6B2L4Q0"/>
<evidence type="ECO:0000259" key="3">
    <source>
        <dbReference type="PROSITE" id="PS50085"/>
    </source>
</evidence>
<keyword evidence="1" id="KW-0343">GTPase activation</keyword>
<sequence>MKSKEDTNELFTPDRSRGYEFETGTSSAPPGIVDFIHDNLTYNDYFYDIDHCIAIGEEEEIGPFIICFETTDSFCGNKRAVMFYKKELTRVMVPYEQTKTSKDIINFAFSKITDKQLTINDWNKIRWLEVQEMKEDILLIEKKMNFTEYKFGVLFAPEGKIAEDELYQNSLMSEDFREFLEWLGDKIPLSGWKQFKGGLDVRGTDLTGSHSYFTKYKGQSVMYHIGPFMPYKDNDPSRKRYIGNDVVVIIFKEGSGDLFDPTVMRSQYNHVFAVVHKVKTESGDFYRFEISNKPAVPPYPPYLPNPPLFPINSESRDLFLCKLINAERATIAQVPIFRSNLSATRESLINDLKNTIKEKRRTLHTLPNYQTTPVARKADEKRTSIIGDINYEELEERFVAKLLSERNINGDQSSFKQMVKTLFKASAVK</sequence>
<name>A0A6B2L4Q0_9EUKA</name>
<feature type="domain" description="Rap-GAP" evidence="3">
    <location>
        <begin position="137"/>
        <end position="352"/>
    </location>
</feature>
<evidence type="ECO:0000256" key="1">
    <source>
        <dbReference type="ARBA" id="ARBA00022468"/>
    </source>
</evidence>
<reference evidence="4" key="1">
    <citation type="journal article" date="2020" name="J. Eukaryot. Microbiol.">
        <title>De novo Sequencing, Assembly and Annotation of the Transcriptome for the Free-Living Testate Amoeba Arcella intermedia.</title>
        <authorList>
            <person name="Ribeiro G.M."/>
            <person name="Porfirio-Sousa A.L."/>
            <person name="Maurer-Alcala X.X."/>
            <person name="Katz L.A."/>
            <person name="Lahr D.J.G."/>
        </authorList>
    </citation>
    <scope>NUCLEOTIDE SEQUENCE</scope>
</reference>
<dbReference type="InterPro" id="IPR000331">
    <property type="entry name" value="Rap/Ran_GAP_dom"/>
</dbReference>
<dbReference type="Pfam" id="PF02145">
    <property type="entry name" value="Rap_GAP"/>
    <property type="match status" value="1"/>
</dbReference>
<dbReference type="GO" id="GO:0051056">
    <property type="term" value="P:regulation of small GTPase mediated signal transduction"/>
    <property type="evidence" value="ECO:0007669"/>
    <property type="project" value="InterPro"/>
</dbReference>
<organism evidence="4">
    <name type="scientific">Arcella intermedia</name>
    <dbReference type="NCBI Taxonomy" id="1963864"/>
    <lineage>
        <taxon>Eukaryota</taxon>
        <taxon>Amoebozoa</taxon>
        <taxon>Tubulinea</taxon>
        <taxon>Elardia</taxon>
        <taxon>Arcellinida</taxon>
        <taxon>Sphaerothecina</taxon>
        <taxon>Arcellidae</taxon>
        <taxon>Arcella</taxon>
    </lineage>
</organism>
<dbReference type="InterPro" id="IPR050989">
    <property type="entry name" value="Rap1_Ran_GAP"/>
</dbReference>
<feature type="region of interest" description="Disordered" evidence="2">
    <location>
        <begin position="1"/>
        <end position="25"/>
    </location>
</feature>
<dbReference type="PANTHER" id="PTHR15711">
    <property type="entry name" value="RAP GTPASE-ACTIVATING PROTEIN"/>
    <property type="match status" value="1"/>
</dbReference>
<dbReference type="Gene3D" id="3.40.50.11210">
    <property type="entry name" value="Rap/Ran-GAP"/>
    <property type="match status" value="1"/>
</dbReference>
<protein>
    <recommendedName>
        <fullName evidence="3">Rap-GAP domain-containing protein</fullName>
    </recommendedName>
</protein>
<proteinExistence type="predicted"/>
<feature type="compositionally biased region" description="Basic and acidic residues" evidence="2">
    <location>
        <begin position="1"/>
        <end position="20"/>
    </location>
</feature>
<dbReference type="PROSITE" id="PS50085">
    <property type="entry name" value="RAPGAP"/>
    <property type="match status" value="1"/>
</dbReference>
<dbReference type="GO" id="GO:0005096">
    <property type="term" value="F:GTPase activator activity"/>
    <property type="evidence" value="ECO:0007669"/>
    <property type="project" value="UniProtKB-KW"/>
</dbReference>